<protein>
    <submittedName>
        <fullName evidence="2">Uncharacterized protein</fullName>
    </submittedName>
</protein>
<feature type="region of interest" description="Disordered" evidence="1">
    <location>
        <begin position="222"/>
        <end position="246"/>
    </location>
</feature>
<evidence type="ECO:0000256" key="1">
    <source>
        <dbReference type="SAM" id="MobiDB-lite"/>
    </source>
</evidence>
<dbReference type="EMBL" id="PZQS01000005">
    <property type="protein sequence ID" value="PVD30866.1"/>
    <property type="molecule type" value="Genomic_DNA"/>
</dbReference>
<proteinExistence type="predicted"/>
<dbReference type="Proteomes" id="UP000245119">
    <property type="component" value="Linkage Group LG5"/>
</dbReference>
<evidence type="ECO:0000313" key="3">
    <source>
        <dbReference type="Proteomes" id="UP000245119"/>
    </source>
</evidence>
<feature type="region of interest" description="Disordered" evidence="1">
    <location>
        <begin position="341"/>
        <end position="364"/>
    </location>
</feature>
<feature type="region of interest" description="Disordered" evidence="1">
    <location>
        <begin position="1"/>
        <end position="36"/>
    </location>
</feature>
<sequence>MIKQTARKPRSVCRRKRGLTPKVSRPSTTRRLAVSRMQKAKTPSSCLAISSAPSMEYRWMMGSPSHSVLTDRSNCLSSCDTDDGLQQVAKTARKWVWDKILRYKDNYGPWTFLITAQCRTDPRVVVDLAVVDEPDVGQGVEAHWLHAPDVVHDGEAVEAQAAVAEVVDVLDSEGVWPPMRDVVDGVALHGDVVIASKHGPDAAHGWSAQVRGRVGWVEGTSRRIQGSSVAEQQEPPTVGPQGTGDGDMSELLVGSLIIESNIDDVDNKVTEMRDKADNRRHKQKTERENEKRIARCLVTDLTDARSNGWRVLLTYLRYVYPVVLMQSKDLRDVARVLSPHSARQLTQRASCTTQPHSTTRASRV</sequence>
<evidence type="ECO:0000313" key="2">
    <source>
        <dbReference type="EMBL" id="PVD30866.1"/>
    </source>
</evidence>
<feature type="compositionally biased region" description="Basic residues" evidence="1">
    <location>
        <begin position="1"/>
        <end position="19"/>
    </location>
</feature>
<reference evidence="2 3" key="1">
    <citation type="submission" date="2018-04" db="EMBL/GenBank/DDBJ databases">
        <title>The genome of golden apple snail Pomacea canaliculata provides insight into stress tolerance and invasive adaptation.</title>
        <authorList>
            <person name="Liu C."/>
            <person name="Liu B."/>
            <person name="Ren Y."/>
            <person name="Zhang Y."/>
            <person name="Wang H."/>
            <person name="Li S."/>
            <person name="Jiang F."/>
            <person name="Yin L."/>
            <person name="Zhang G."/>
            <person name="Qian W."/>
            <person name="Fan W."/>
        </authorList>
    </citation>
    <scope>NUCLEOTIDE SEQUENCE [LARGE SCALE GENOMIC DNA]</scope>
    <source>
        <strain evidence="2">SZHN2017</strain>
        <tissue evidence="2">Muscle</tissue>
    </source>
</reference>
<organism evidence="2 3">
    <name type="scientific">Pomacea canaliculata</name>
    <name type="common">Golden apple snail</name>
    <dbReference type="NCBI Taxonomy" id="400727"/>
    <lineage>
        <taxon>Eukaryota</taxon>
        <taxon>Metazoa</taxon>
        <taxon>Spiralia</taxon>
        <taxon>Lophotrochozoa</taxon>
        <taxon>Mollusca</taxon>
        <taxon>Gastropoda</taxon>
        <taxon>Caenogastropoda</taxon>
        <taxon>Architaenioglossa</taxon>
        <taxon>Ampullarioidea</taxon>
        <taxon>Ampullariidae</taxon>
        <taxon>Pomacea</taxon>
    </lineage>
</organism>
<dbReference type="AlphaFoldDB" id="A0A2T7PBS5"/>
<keyword evidence="3" id="KW-1185">Reference proteome</keyword>
<comment type="caution">
    <text evidence="2">The sequence shown here is derived from an EMBL/GenBank/DDBJ whole genome shotgun (WGS) entry which is preliminary data.</text>
</comment>
<gene>
    <name evidence="2" type="ORF">C0Q70_10141</name>
</gene>
<name>A0A2T7PBS5_POMCA</name>
<accession>A0A2T7PBS5</accession>
<feature type="compositionally biased region" description="Polar residues" evidence="1">
    <location>
        <begin position="222"/>
        <end position="235"/>
    </location>
</feature>